<feature type="compositionally biased region" description="Basic and acidic residues" evidence="1">
    <location>
        <begin position="121"/>
        <end position="138"/>
    </location>
</feature>
<feature type="region of interest" description="Disordered" evidence="1">
    <location>
        <begin position="115"/>
        <end position="152"/>
    </location>
</feature>
<dbReference type="AlphaFoldDB" id="A0A0F8Z3Q0"/>
<dbReference type="EMBL" id="LAZR01062671">
    <property type="protein sequence ID" value="KKK61039.1"/>
    <property type="molecule type" value="Genomic_DNA"/>
</dbReference>
<name>A0A0F8Z3Q0_9ZZZZ</name>
<sequence length="152" mass="16163">MPKVTLHFGITIPGQKEYSSVRADVGFEIDADGDIDAQLKQCLTAVKATEEPLEGALVQQVANLEGVSLEGAGIATDFAAFVKRMENRVDSIIGEVKRHKDVLEALDAAGLVKASKAAKPKAKDKAKDKAEAEVKVEAETEEEPATAESAED</sequence>
<proteinExistence type="predicted"/>
<gene>
    <name evidence="2" type="ORF">LCGC14_3018320</name>
</gene>
<reference evidence="2" key="1">
    <citation type="journal article" date="2015" name="Nature">
        <title>Complex archaea that bridge the gap between prokaryotes and eukaryotes.</title>
        <authorList>
            <person name="Spang A."/>
            <person name="Saw J.H."/>
            <person name="Jorgensen S.L."/>
            <person name="Zaremba-Niedzwiedzka K."/>
            <person name="Martijn J."/>
            <person name="Lind A.E."/>
            <person name="van Eijk R."/>
            <person name="Schleper C."/>
            <person name="Guy L."/>
            <person name="Ettema T.J."/>
        </authorList>
    </citation>
    <scope>NUCLEOTIDE SEQUENCE</scope>
</reference>
<organism evidence="2">
    <name type="scientific">marine sediment metagenome</name>
    <dbReference type="NCBI Taxonomy" id="412755"/>
    <lineage>
        <taxon>unclassified sequences</taxon>
        <taxon>metagenomes</taxon>
        <taxon>ecological metagenomes</taxon>
    </lineage>
</organism>
<evidence type="ECO:0000256" key="1">
    <source>
        <dbReference type="SAM" id="MobiDB-lite"/>
    </source>
</evidence>
<evidence type="ECO:0000313" key="2">
    <source>
        <dbReference type="EMBL" id="KKK61039.1"/>
    </source>
</evidence>
<protein>
    <submittedName>
        <fullName evidence="2">Uncharacterized protein</fullName>
    </submittedName>
</protein>
<comment type="caution">
    <text evidence="2">The sequence shown here is derived from an EMBL/GenBank/DDBJ whole genome shotgun (WGS) entry which is preliminary data.</text>
</comment>
<feature type="compositionally biased region" description="Acidic residues" evidence="1">
    <location>
        <begin position="139"/>
        <end position="152"/>
    </location>
</feature>
<accession>A0A0F8Z3Q0</accession>